<accession>A0AAJ8BVK0</accession>
<organism evidence="1">
    <name type="scientific">Aspergillus niger</name>
    <dbReference type="NCBI Taxonomy" id="5061"/>
    <lineage>
        <taxon>Eukaryota</taxon>
        <taxon>Fungi</taxon>
        <taxon>Dikarya</taxon>
        <taxon>Ascomycota</taxon>
        <taxon>Pezizomycotina</taxon>
        <taxon>Eurotiomycetes</taxon>
        <taxon>Eurotiomycetidae</taxon>
        <taxon>Eurotiales</taxon>
        <taxon>Aspergillaceae</taxon>
        <taxon>Aspergillus</taxon>
        <taxon>Aspergillus subgen. Circumdati</taxon>
    </lineage>
</organism>
<gene>
    <name evidence="1" type="ORF">An14g03170</name>
</gene>
<dbReference type="RefSeq" id="XP_059604644.1">
    <property type="nucleotide sequence ID" value="XM_059744166.1"/>
</dbReference>
<dbReference type="KEGG" id="ang:An14g03170"/>
<protein>
    <submittedName>
        <fullName evidence="1">Uncharacterized protein</fullName>
    </submittedName>
</protein>
<evidence type="ECO:0000313" key="1">
    <source>
        <dbReference type="RefSeq" id="XP_059604644.1"/>
    </source>
</evidence>
<reference evidence="1" key="2">
    <citation type="submission" date="2025-08" db="UniProtKB">
        <authorList>
            <consortium name="RefSeq"/>
        </authorList>
    </citation>
    <scope>IDENTIFICATION</scope>
</reference>
<dbReference type="GeneID" id="10098178"/>
<name>A0AAJ8BVK0_ASPNG</name>
<dbReference type="AlphaFoldDB" id="A0AAJ8BVK0"/>
<reference evidence="1" key="1">
    <citation type="submission" date="2025-02" db="EMBL/GenBank/DDBJ databases">
        <authorList>
            <consortium name="NCBI Genome Project"/>
        </authorList>
    </citation>
    <scope>NUCLEOTIDE SEQUENCE</scope>
</reference>
<proteinExistence type="predicted"/>
<sequence>MPTMWLSDNQSKKRLLCTLRTKAFPGHWLTHVLSTTEIGVIFCSAAWRWEMYAILNYPTPMRYVETPTNPLHRRSSSSSASP</sequence>
<dbReference type="VEuPathDB" id="FungiDB:An14g03170"/>